<keyword evidence="3" id="KW-0547">Nucleotide-binding</keyword>
<sequence>MTVHIRAQQWGWRHSGRNAWALSGVDFTIERGERVLILGPSGAGKSTLLKAISGVLGGQDEGEELGSLTVNGQHPSQQPGRTGLMLQDPNANTIMSRVGDDLAFGCENLFVPPSQIWPRAAAALEAVGLNLPLDHSTEFLSGGQRQRLALAGILAMAPELLVLDEPTANLDPDGVVEVRDSVKRALDHSDATMVVVEHRVDIWLPLITRVIVLEPGGGVRADGDPQTVLSELGTELAAEGIWVPHLPVAVERNSSTPGQLLLESNDLLVGRHGQAVGTTHEVQVHAGESIVITGPNGAGKSTLALTLGGLLAPVAGDVTATPALRDGQKSSDPLKWRSRELVRRIGTVFQIPEQQFVTGSVRKELELGPKATGMSKSDINERVDRLLVALGLESLAEANPFTLSGGEQRRLSVATALATRPKILFLDEPTFGQDRRTWIELVQLMSELVSDGTTLVSISHDADLVRIMGDRIINVGLEQQERVHV</sequence>
<dbReference type="CDD" id="cd03225">
    <property type="entry name" value="ABC_cobalt_CbiO_domain1"/>
    <property type="match status" value="2"/>
</dbReference>
<evidence type="ECO:0000313" key="6">
    <source>
        <dbReference type="EMBL" id="MFC0581157.1"/>
    </source>
</evidence>
<dbReference type="InterPro" id="IPR050095">
    <property type="entry name" value="ECF_ABC_transporter_ATP-bd"/>
</dbReference>
<evidence type="ECO:0000259" key="5">
    <source>
        <dbReference type="PROSITE" id="PS50893"/>
    </source>
</evidence>
<accession>A0ABV6P7P8</accession>
<comment type="caution">
    <text evidence="6">The sequence shown here is derived from an EMBL/GenBank/DDBJ whole genome shotgun (WGS) entry which is preliminary data.</text>
</comment>
<evidence type="ECO:0000256" key="3">
    <source>
        <dbReference type="ARBA" id="ARBA00022741"/>
    </source>
</evidence>
<dbReference type="InterPro" id="IPR003439">
    <property type="entry name" value="ABC_transporter-like_ATP-bd"/>
</dbReference>
<evidence type="ECO:0000256" key="4">
    <source>
        <dbReference type="ARBA" id="ARBA00022840"/>
    </source>
</evidence>
<evidence type="ECO:0000313" key="7">
    <source>
        <dbReference type="Proteomes" id="UP001589862"/>
    </source>
</evidence>
<dbReference type="InterPro" id="IPR003593">
    <property type="entry name" value="AAA+_ATPase"/>
</dbReference>
<organism evidence="6 7">
    <name type="scientific">Micrococcoides hystricis</name>
    <dbReference type="NCBI Taxonomy" id="1572761"/>
    <lineage>
        <taxon>Bacteria</taxon>
        <taxon>Bacillati</taxon>
        <taxon>Actinomycetota</taxon>
        <taxon>Actinomycetes</taxon>
        <taxon>Micrococcales</taxon>
        <taxon>Micrococcaceae</taxon>
        <taxon>Micrococcoides</taxon>
    </lineage>
</organism>
<dbReference type="Gene3D" id="3.40.50.300">
    <property type="entry name" value="P-loop containing nucleotide triphosphate hydrolases"/>
    <property type="match status" value="2"/>
</dbReference>
<keyword evidence="7" id="KW-1185">Reference proteome</keyword>
<dbReference type="InterPro" id="IPR027417">
    <property type="entry name" value="P-loop_NTPase"/>
</dbReference>
<gene>
    <name evidence="6" type="ORF">ACFFFR_01965</name>
</gene>
<dbReference type="SMART" id="SM00382">
    <property type="entry name" value="AAA"/>
    <property type="match status" value="2"/>
</dbReference>
<dbReference type="Pfam" id="PF00005">
    <property type="entry name" value="ABC_tran"/>
    <property type="match status" value="2"/>
</dbReference>
<name>A0ABV6P7P8_9MICC</name>
<dbReference type="InterPro" id="IPR017871">
    <property type="entry name" value="ABC_transporter-like_CS"/>
</dbReference>
<dbReference type="Proteomes" id="UP001589862">
    <property type="component" value="Unassembled WGS sequence"/>
</dbReference>
<dbReference type="SUPFAM" id="SSF52540">
    <property type="entry name" value="P-loop containing nucleoside triphosphate hydrolases"/>
    <property type="match status" value="2"/>
</dbReference>
<comment type="similarity">
    <text evidence="1">Belongs to the ABC transporter superfamily.</text>
</comment>
<dbReference type="PROSITE" id="PS00211">
    <property type="entry name" value="ABC_TRANSPORTER_1"/>
    <property type="match status" value="2"/>
</dbReference>
<feature type="domain" description="ABC transporter" evidence="5">
    <location>
        <begin position="262"/>
        <end position="485"/>
    </location>
</feature>
<proteinExistence type="inferred from homology"/>
<reference evidence="6 7" key="1">
    <citation type="submission" date="2024-09" db="EMBL/GenBank/DDBJ databases">
        <authorList>
            <person name="Sun Q."/>
            <person name="Mori K."/>
        </authorList>
    </citation>
    <scope>NUCLEOTIDE SEQUENCE [LARGE SCALE GENOMIC DNA]</scope>
    <source>
        <strain evidence="6 7">NCAIM B.02604</strain>
    </source>
</reference>
<dbReference type="PROSITE" id="PS50893">
    <property type="entry name" value="ABC_TRANSPORTER_2"/>
    <property type="match status" value="2"/>
</dbReference>
<dbReference type="PANTHER" id="PTHR43553">
    <property type="entry name" value="HEAVY METAL TRANSPORTER"/>
    <property type="match status" value="1"/>
</dbReference>
<dbReference type="EMBL" id="JBHLUB010000001">
    <property type="protein sequence ID" value="MFC0581157.1"/>
    <property type="molecule type" value="Genomic_DNA"/>
</dbReference>
<feature type="domain" description="ABC transporter" evidence="5">
    <location>
        <begin position="5"/>
        <end position="241"/>
    </location>
</feature>
<keyword evidence="4 6" id="KW-0067">ATP-binding</keyword>
<dbReference type="InterPro" id="IPR015856">
    <property type="entry name" value="ABC_transpr_CbiO/EcfA_su"/>
</dbReference>
<keyword evidence="2" id="KW-0813">Transport</keyword>
<dbReference type="RefSeq" id="WP_377457774.1">
    <property type="nucleotide sequence ID" value="NZ_JBHLUB010000001.1"/>
</dbReference>
<protein>
    <submittedName>
        <fullName evidence="6">ABC transporter ATP-binding protein</fullName>
    </submittedName>
</protein>
<evidence type="ECO:0000256" key="2">
    <source>
        <dbReference type="ARBA" id="ARBA00022448"/>
    </source>
</evidence>
<dbReference type="PANTHER" id="PTHR43553:SF24">
    <property type="entry name" value="ENERGY-COUPLING FACTOR TRANSPORTER ATP-BINDING PROTEIN ECFA1"/>
    <property type="match status" value="1"/>
</dbReference>
<evidence type="ECO:0000256" key="1">
    <source>
        <dbReference type="ARBA" id="ARBA00005417"/>
    </source>
</evidence>
<dbReference type="GO" id="GO:0005524">
    <property type="term" value="F:ATP binding"/>
    <property type="evidence" value="ECO:0007669"/>
    <property type="project" value="UniProtKB-KW"/>
</dbReference>